<dbReference type="InterPro" id="IPR018385">
    <property type="entry name" value="C4_dicarb_anaerob_car-like"/>
</dbReference>
<feature type="transmembrane region" description="Helical" evidence="6">
    <location>
        <begin position="126"/>
        <end position="144"/>
    </location>
</feature>
<feature type="transmembrane region" description="Helical" evidence="6">
    <location>
        <begin position="89"/>
        <end position="114"/>
    </location>
</feature>
<dbReference type="InterPro" id="IPR051679">
    <property type="entry name" value="DASS-Related_Transporters"/>
</dbReference>
<protein>
    <submittedName>
        <fullName evidence="7">YfcC family protein</fullName>
    </submittedName>
</protein>
<feature type="transmembrane region" description="Helical" evidence="6">
    <location>
        <begin position="150"/>
        <end position="172"/>
    </location>
</feature>
<dbReference type="PANTHER" id="PTHR43652:SF2">
    <property type="entry name" value="BASIC AMINO ACID ANTIPORTER YFCC-RELATED"/>
    <property type="match status" value="1"/>
</dbReference>
<dbReference type="PANTHER" id="PTHR43652">
    <property type="entry name" value="BASIC AMINO ACID ANTIPORTER YFCC-RELATED"/>
    <property type="match status" value="1"/>
</dbReference>
<keyword evidence="2" id="KW-1003">Cell membrane</keyword>
<feature type="transmembrane region" description="Helical" evidence="6">
    <location>
        <begin position="288"/>
        <end position="308"/>
    </location>
</feature>
<evidence type="ECO:0000256" key="2">
    <source>
        <dbReference type="ARBA" id="ARBA00022475"/>
    </source>
</evidence>
<dbReference type="OrthoDB" id="255482at2"/>
<comment type="subcellular location">
    <subcellularLocation>
        <location evidence="1">Cell membrane</location>
        <topology evidence="1">Multi-pass membrane protein</topology>
    </subcellularLocation>
</comment>
<feature type="transmembrane region" description="Helical" evidence="6">
    <location>
        <begin position="16"/>
        <end position="34"/>
    </location>
</feature>
<evidence type="ECO:0000256" key="4">
    <source>
        <dbReference type="ARBA" id="ARBA00022989"/>
    </source>
</evidence>
<dbReference type="GO" id="GO:0005886">
    <property type="term" value="C:plasma membrane"/>
    <property type="evidence" value="ECO:0007669"/>
    <property type="project" value="UniProtKB-SubCell"/>
</dbReference>
<keyword evidence="5 6" id="KW-0472">Membrane</keyword>
<sequence>MDLEVKEKKKVKVPHVYVIVFFLVLIAAISTWFIPSGEFEYEEINVNGVVRNVAVPGSYKIIPKEETTRAGLIEFMSSFHKGMINNAEVMMLIFIVNGAFALIVKTGAFHAMLGSLLRKLGNKSKIIIPVFFVLFGLGASLFGMNNEYNGLIPIFVGLGTALGYDAMLGFAIIELGRSLGFAAAIMNPFTIVVAQSIAGVPIYSNTPFRIGIFIVFNIIGIYWIFRYARKLEKDPANSLMKDEETMFSFDREELIEYEVTNKHILIFIEMLLALLLIMYGFIKLEWGSIELSGIFLLMGIIAALINGWSPNKIAEEFIEGCRNIVYGALIVGFAGAILVVLKEAQVIDTIVNFMGSSLGRFHPAIAAQGMLFIQTIINFFIPSGSGQAATVIPMMAPIGDLVGVSREITVLAYQMGDGLSNLLWPTCGIVTACGIAGIPIDKWWKFFIPLFGIMYVMQMIIIFIATAVGM</sequence>
<evidence type="ECO:0000256" key="6">
    <source>
        <dbReference type="SAM" id="Phobius"/>
    </source>
</evidence>
<accession>A0A844FHU5</accession>
<evidence type="ECO:0000256" key="3">
    <source>
        <dbReference type="ARBA" id="ARBA00022692"/>
    </source>
</evidence>
<evidence type="ECO:0000256" key="1">
    <source>
        <dbReference type="ARBA" id="ARBA00004651"/>
    </source>
</evidence>
<dbReference type="Pfam" id="PF03606">
    <property type="entry name" value="DcuC"/>
    <property type="match status" value="1"/>
</dbReference>
<dbReference type="Proteomes" id="UP000462760">
    <property type="component" value="Unassembled WGS sequence"/>
</dbReference>
<feature type="transmembrane region" description="Helical" evidence="6">
    <location>
        <begin position="422"/>
        <end position="440"/>
    </location>
</feature>
<feature type="transmembrane region" description="Helical" evidence="6">
    <location>
        <begin position="179"/>
        <end position="202"/>
    </location>
</feature>
<reference evidence="7 8" key="1">
    <citation type="submission" date="2019-08" db="EMBL/GenBank/DDBJ databases">
        <title>In-depth cultivation of the pig gut microbiome towards novel bacterial diversity and tailored functional studies.</title>
        <authorList>
            <person name="Wylensek D."/>
            <person name="Hitch T.C.A."/>
            <person name="Clavel T."/>
        </authorList>
    </citation>
    <scope>NUCLEOTIDE SEQUENCE [LARGE SCALE GENOMIC DNA]</scope>
    <source>
        <strain evidence="7 8">Med78-601-WT-4W-RMD-3</strain>
    </source>
</reference>
<organism evidence="7 8">
    <name type="scientific">Anaerosalibacter bizertensis</name>
    <dbReference type="NCBI Taxonomy" id="932217"/>
    <lineage>
        <taxon>Bacteria</taxon>
        <taxon>Bacillati</taxon>
        <taxon>Bacillota</taxon>
        <taxon>Tissierellia</taxon>
        <taxon>Tissierellales</taxon>
        <taxon>Sporanaerobacteraceae</taxon>
        <taxon>Anaerosalibacter</taxon>
    </lineage>
</organism>
<dbReference type="AlphaFoldDB" id="A0A844FHU5"/>
<evidence type="ECO:0000256" key="5">
    <source>
        <dbReference type="ARBA" id="ARBA00023136"/>
    </source>
</evidence>
<feature type="transmembrane region" description="Helical" evidence="6">
    <location>
        <begin position="361"/>
        <end position="381"/>
    </location>
</feature>
<comment type="caution">
    <text evidence="7">The sequence shown here is derived from an EMBL/GenBank/DDBJ whole genome shotgun (WGS) entry which is preliminary data.</text>
</comment>
<keyword evidence="4 6" id="KW-1133">Transmembrane helix</keyword>
<evidence type="ECO:0000313" key="8">
    <source>
        <dbReference type="Proteomes" id="UP000462760"/>
    </source>
</evidence>
<dbReference type="EMBL" id="VULR01000008">
    <property type="protein sequence ID" value="MSS43512.1"/>
    <property type="molecule type" value="Genomic_DNA"/>
</dbReference>
<gene>
    <name evidence="7" type="ORF">FYJ27_07200</name>
</gene>
<proteinExistence type="predicted"/>
<feature type="transmembrane region" description="Helical" evidence="6">
    <location>
        <begin position="446"/>
        <end position="468"/>
    </location>
</feature>
<name>A0A844FHU5_9FIRM</name>
<keyword evidence="3 6" id="KW-0812">Transmembrane</keyword>
<evidence type="ECO:0000313" key="7">
    <source>
        <dbReference type="EMBL" id="MSS43512.1"/>
    </source>
</evidence>
<feature type="transmembrane region" description="Helical" evidence="6">
    <location>
        <begin position="320"/>
        <end position="341"/>
    </location>
</feature>
<feature type="transmembrane region" description="Helical" evidence="6">
    <location>
        <begin position="208"/>
        <end position="225"/>
    </location>
</feature>
<feature type="transmembrane region" description="Helical" evidence="6">
    <location>
        <begin position="264"/>
        <end position="282"/>
    </location>
</feature>